<dbReference type="EMBL" id="JH817306">
    <property type="protein sequence ID" value="EKC32283.1"/>
    <property type="molecule type" value="Genomic_DNA"/>
</dbReference>
<protein>
    <submittedName>
        <fullName evidence="1">Uncharacterized protein</fullName>
    </submittedName>
</protein>
<organism evidence="1">
    <name type="scientific">Magallana gigas</name>
    <name type="common">Pacific oyster</name>
    <name type="synonym">Crassostrea gigas</name>
    <dbReference type="NCBI Taxonomy" id="29159"/>
    <lineage>
        <taxon>Eukaryota</taxon>
        <taxon>Metazoa</taxon>
        <taxon>Spiralia</taxon>
        <taxon>Lophotrochozoa</taxon>
        <taxon>Mollusca</taxon>
        <taxon>Bivalvia</taxon>
        <taxon>Autobranchia</taxon>
        <taxon>Pteriomorphia</taxon>
        <taxon>Ostreida</taxon>
        <taxon>Ostreoidea</taxon>
        <taxon>Ostreidae</taxon>
        <taxon>Magallana</taxon>
    </lineage>
</organism>
<dbReference type="InParanoid" id="K1QEC3"/>
<dbReference type="HOGENOM" id="CLU_3144283_0_0_1"/>
<accession>K1QEC3</accession>
<reference evidence="1" key="1">
    <citation type="journal article" date="2012" name="Nature">
        <title>The oyster genome reveals stress adaptation and complexity of shell formation.</title>
        <authorList>
            <person name="Zhang G."/>
            <person name="Fang X."/>
            <person name="Guo X."/>
            <person name="Li L."/>
            <person name="Luo R."/>
            <person name="Xu F."/>
            <person name="Yang P."/>
            <person name="Zhang L."/>
            <person name="Wang X."/>
            <person name="Qi H."/>
            <person name="Xiong Z."/>
            <person name="Que H."/>
            <person name="Xie Y."/>
            <person name="Holland P.W."/>
            <person name="Paps J."/>
            <person name="Zhu Y."/>
            <person name="Wu F."/>
            <person name="Chen Y."/>
            <person name="Wang J."/>
            <person name="Peng C."/>
            <person name="Meng J."/>
            <person name="Yang L."/>
            <person name="Liu J."/>
            <person name="Wen B."/>
            <person name="Zhang N."/>
            <person name="Huang Z."/>
            <person name="Zhu Q."/>
            <person name="Feng Y."/>
            <person name="Mount A."/>
            <person name="Hedgecock D."/>
            <person name="Xu Z."/>
            <person name="Liu Y."/>
            <person name="Domazet-Loso T."/>
            <person name="Du Y."/>
            <person name="Sun X."/>
            <person name="Zhang S."/>
            <person name="Liu B."/>
            <person name="Cheng P."/>
            <person name="Jiang X."/>
            <person name="Li J."/>
            <person name="Fan D."/>
            <person name="Wang W."/>
            <person name="Fu W."/>
            <person name="Wang T."/>
            <person name="Wang B."/>
            <person name="Zhang J."/>
            <person name="Peng Z."/>
            <person name="Li Y."/>
            <person name="Li N."/>
            <person name="Wang J."/>
            <person name="Chen M."/>
            <person name="He Y."/>
            <person name="Tan F."/>
            <person name="Song X."/>
            <person name="Zheng Q."/>
            <person name="Huang R."/>
            <person name="Yang H."/>
            <person name="Du X."/>
            <person name="Chen L."/>
            <person name="Yang M."/>
            <person name="Gaffney P.M."/>
            <person name="Wang S."/>
            <person name="Luo L."/>
            <person name="She Z."/>
            <person name="Ming Y."/>
            <person name="Huang W."/>
            <person name="Zhang S."/>
            <person name="Huang B."/>
            <person name="Zhang Y."/>
            <person name="Qu T."/>
            <person name="Ni P."/>
            <person name="Miao G."/>
            <person name="Wang J."/>
            <person name="Wang Q."/>
            <person name="Steinberg C.E."/>
            <person name="Wang H."/>
            <person name="Li N."/>
            <person name="Qian L."/>
            <person name="Zhang G."/>
            <person name="Li Y."/>
            <person name="Yang H."/>
            <person name="Liu X."/>
            <person name="Wang J."/>
            <person name="Yin Y."/>
            <person name="Wang J."/>
        </authorList>
    </citation>
    <scope>NUCLEOTIDE SEQUENCE [LARGE SCALE GENOMIC DNA]</scope>
    <source>
        <strain evidence="1">05x7-T-G4-1.051#20</strain>
    </source>
</reference>
<evidence type="ECO:0000313" key="1">
    <source>
        <dbReference type="EMBL" id="EKC32283.1"/>
    </source>
</evidence>
<sequence length="49" mass="5724">MDDLGATVPPIDDVTRFWREEKEKGAIYNVYLKKVTYHTLSDLPVRDVK</sequence>
<name>K1QEC3_MAGGI</name>
<proteinExistence type="predicted"/>
<dbReference type="AlphaFoldDB" id="K1QEC3"/>
<gene>
    <name evidence="1" type="ORF">CGI_10000787</name>
</gene>